<keyword evidence="2" id="KW-1185">Reference proteome</keyword>
<name>A0A1M6QQS1_9FIRM</name>
<dbReference type="RefSeq" id="WP_072911684.1">
    <property type="nucleotide sequence ID" value="NZ_FRAR01000009.1"/>
</dbReference>
<dbReference type="Proteomes" id="UP000183997">
    <property type="component" value="Unassembled WGS sequence"/>
</dbReference>
<organism evidence="1 2">
    <name type="scientific">Desulforamulus aeronauticus DSM 10349</name>
    <dbReference type="NCBI Taxonomy" id="1121421"/>
    <lineage>
        <taxon>Bacteria</taxon>
        <taxon>Bacillati</taxon>
        <taxon>Bacillota</taxon>
        <taxon>Clostridia</taxon>
        <taxon>Eubacteriales</taxon>
        <taxon>Peptococcaceae</taxon>
        <taxon>Desulforamulus</taxon>
    </lineage>
</organism>
<dbReference type="STRING" id="1121421.SAMN02745123_01130"/>
<proteinExistence type="predicted"/>
<reference evidence="2" key="1">
    <citation type="submission" date="2016-11" db="EMBL/GenBank/DDBJ databases">
        <authorList>
            <person name="Varghese N."/>
            <person name="Submissions S."/>
        </authorList>
    </citation>
    <scope>NUCLEOTIDE SEQUENCE [LARGE SCALE GENOMIC DNA]</scope>
    <source>
        <strain evidence="2">DSM 10349</strain>
    </source>
</reference>
<evidence type="ECO:0000313" key="1">
    <source>
        <dbReference type="EMBL" id="SHK22546.1"/>
    </source>
</evidence>
<sequence length="121" mass="13726">MEREAPKVKLDTVIKLCTEGIELLSQGKVEETMNGLMHTLEMARQMLAVHHGRDEVWVKAKVNLGAISEGTRGRIIRNDEGGMLVHWVVPDSHRPLVDLFLRDQFEAYLELEGQCGNHHTN</sequence>
<accession>A0A1M6QQS1</accession>
<dbReference type="EMBL" id="FRAR01000009">
    <property type="protein sequence ID" value="SHK22546.1"/>
    <property type="molecule type" value="Genomic_DNA"/>
</dbReference>
<protein>
    <submittedName>
        <fullName evidence="1">Uncharacterized protein</fullName>
    </submittedName>
</protein>
<dbReference type="AlphaFoldDB" id="A0A1M6QQS1"/>
<gene>
    <name evidence="1" type="ORF">SAMN02745123_01130</name>
</gene>
<dbReference type="OrthoDB" id="1786800at2"/>
<evidence type="ECO:0000313" key="2">
    <source>
        <dbReference type="Proteomes" id="UP000183997"/>
    </source>
</evidence>